<protein>
    <submittedName>
        <fullName evidence="2">Uncharacterized protein</fullName>
    </submittedName>
</protein>
<gene>
    <name evidence="2" type="ORF">WN55_00413</name>
</gene>
<reference evidence="2 3" key="1">
    <citation type="submission" date="2015-07" db="EMBL/GenBank/DDBJ databases">
        <title>The genome of Dufourea novaeangliae.</title>
        <authorList>
            <person name="Pan H."/>
            <person name="Kapheim K."/>
        </authorList>
    </citation>
    <scope>NUCLEOTIDE SEQUENCE [LARGE SCALE GENOMIC DNA]</scope>
    <source>
        <strain evidence="2">0120121106</strain>
        <tissue evidence="2">Whole body</tissue>
    </source>
</reference>
<evidence type="ECO:0000313" key="3">
    <source>
        <dbReference type="Proteomes" id="UP000076502"/>
    </source>
</evidence>
<dbReference type="Proteomes" id="UP000076502">
    <property type="component" value="Unassembled WGS sequence"/>
</dbReference>
<feature type="compositionally biased region" description="Basic and acidic residues" evidence="1">
    <location>
        <begin position="1517"/>
        <end position="1529"/>
    </location>
</feature>
<feature type="compositionally biased region" description="Basic and acidic residues" evidence="1">
    <location>
        <begin position="562"/>
        <end position="572"/>
    </location>
</feature>
<feature type="non-terminal residue" evidence="2">
    <location>
        <position position="1"/>
    </location>
</feature>
<feature type="region of interest" description="Disordered" evidence="1">
    <location>
        <begin position="170"/>
        <end position="196"/>
    </location>
</feature>
<evidence type="ECO:0000313" key="2">
    <source>
        <dbReference type="EMBL" id="KZC10661.1"/>
    </source>
</evidence>
<feature type="region of interest" description="Disordered" evidence="1">
    <location>
        <begin position="1424"/>
        <end position="1474"/>
    </location>
</feature>
<name>A0A154PFP3_DUFNO</name>
<feature type="region of interest" description="Disordered" evidence="1">
    <location>
        <begin position="1364"/>
        <end position="1384"/>
    </location>
</feature>
<dbReference type="STRING" id="178035.A0A154PFP3"/>
<feature type="region of interest" description="Disordered" evidence="1">
    <location>
        <begin position="1517"/>
        <end position="1536"/>
    </location>
</feature>
<evidence type="ECO:0000256" key="1">
    <source>
        <dbReference type="SAM" id="MobiDB-lite"/>
    </source>
</evidence>
<keyword evidence="3" id="KW-1185">Reference proteome</keyword>
<feature type="compositionally biased region" description="Polar residues" evidence="1">
    <location>
        <begin position="173"/>
        <end position="189"/>
    </location>
</feature>
<feature type="region of interest" description="Disordered" evidence="1">
    <location>
        <begin position="557"/>
        <end position="585"/>
    </location>
</feature>
<accession>A0A154PFP3</accession>
<organism evidence="2 3">
    <name type="scientific">Dufourea novaeangliae</name>
    <name type="common">Sweat bee</name>
    <dbReference type="NCBI Taxonomy" id="178035"/>
    <lineage>
        <taxon>Eukaryota</taxon>
        <taxon>Metazoa</taxon>
        <taxon>Ecdysozoa</taxon>
        <taxon>Arthropoda</taxon>
        <taxon>Hexapoda</taxon>
        <taxon>Insecta</taxon>
        <taxon>Pterygota</taxon>
        <taxon>Neoptera</taxon>
        <taxon>Endopterygota</taxon>
        <taxon>Hymenoptera</taxon>
        <taxon>Apocrita</taxon>
        <taxon>Aculeata</taxon>
        <taxon>Apoidea</taxon>
        <taxon>Anthophila</taxon>
        <taxon>Halictidae</taxon>
        <taxon>Rophitinae</taxon>
        <taxon>Dufourea</taxon>
    </lineage>
</organism>
<dbReference type="EMBL" id="KQ434893">
    <property type="protein sequence ID" value="KZC10661.1"/>
    <property type="molecule type" value="Genomic_DNA"/>
</dbReference>
<feature type="compositionally biased region" description="Polar residues" evidence="1">
    <location>
        <begin position="1367"/>
        <end position="1383"/>
    </location>
</feature>
<proteinExistence type="predicted"/>
<dbReference type="OrthoDB" id="7701830at2759"/>
<feature type="compositionally biased region" description="Basic and acidic residues" evidence="1">
    <location>
        <begin position="1424"/>
        <end position="1461"/>
    </location>
</feature>
<sequence>SATMTETGQTESVVMSVNFDNLVFKRWLHCVGPVRRCELLKKLKTHLQNLGLSRRQVRRGLIQLATKPRVVLTRQPAVRRYGPRKLFLDENEEKSGEVATSVRTDIAFLQHKSQPKLKHIEKSDKTEIDTEKEYKRNEKVEDIKACRVELMDNPQETFVLNRNCKIGTKRSSHQANTTFISQDSTNNKKSPSDRKFECNKDESGIAHIENDLNRLSQKSSDLVSDKKSKSLNIVSVADNKKRMKVDSSMCYNQKDTESVKLSTKIFETAEKSTNIKGESRLSRTKYSMPEHCKGNITSEHFLEKNSVRCSDIKIGNIEENQHKRRLHNTLTADFVEKRRKIRAIFDEPEEIDRGKRKKLKKFRKYFGDCISVSEDEQEQDILQKKLKRRKKKDSVDSCDSGVCINEESVAANCEERLKDIRTAAHDSTIQEEFNEDTSNKIYTESDIINKLENGENWSKSVNQVMNVTSNETKSKVNSISYNISQMSNTDCNAQKAATTNVSKSQDNNLNNHDFNELLQMNFNDTCQITSSGNVLSIQEDIMKDENQNTVKENVTLSTNENLDLKTSVEKEPNSNPNKKHPEPVLNEIEENDDTLLSNAVVLSDAREDVNAVSINNNFCDILETVIKRTLLKPKLKDSMEQKNTQSNQVCQARLRVLSSAELGSRWCPTPINSVASNNCPSFSNTYTTITLDKSVKPVSSVPVSSSTSETVATTCTSRIISATSIPSSVSASTEAMPPLINSTKSTLDPKILDYVNVSLLKICNIIRSKRVPTQISRSDHDKLLYREFEQLRRTLNFEDFVTFIHRVINIFNKEVFVSTPLSLQELFYYTPSLHTLYLRNSCNQVGNHNEHQSYVNGCYPNAIPTVTSNIPIHQNMRRHPTSIQTGSQDSVPMNAMQQYPLNLNQTQQQCFSNLNQTSINTKSKQFQQNRQKKVVIPPEINVHQSKVSANPTFNSPLSTRHTRYRKRKQKPVAQQKTALTYITVQGPVTNINTSQGVLKPQIPNSSIGISQPGKYMYAPTKSTYTNQQYVAPNVDIPEGNPFYMVNASIPHNPVQQNINLVHTIQQQNVNMAYSMQQQNINLAHTNPLQNIKSGSQQFQKTVHRQPPPPYDVAQGTFQTQTVSQSFQNMQQNVPVTNYMPQPVQNAFVSSTHQSAPRNMQQKDQIYQRAPPQMQMKVSPNFSSDQKATPLSYLQKMTNTNFMENSKFPTKKTDSKAQMSLESTAKHFNVLKYLSDIQKMMLLKHINFYFGCTIWLEQEFSQEKWQKIQSERTVLLNFHTLLKNIVDKIVTDLLQNKDQANACEKNLLTNIKIDAPKEVQIIVQGDGLHCQVDVSNTDQVQSKVTNSESHQENLNLLIVQKQSEKQQKGCNTSEKTQVSNQSQDLKILTTKEAENNQEDKQEDIQQNAFPMLATMLEPDIPIQTEKSKSEVEQDSEDSTKEQILDKSEKAAENIASTDKEDASAAPDLEESNKDRLQQLPSHLITVEISPDSDYVTVVDIIGAHDIEDTTSATKVEMAREGKQSQDEELHPPPVIDNTHETLSECVSRSSNFSTECSNDTVPNDSTMEEDNLTQIADVRSISLEAFEKLGIGSNTAATVVEGNIEEEEIKSYIGKNITKPVNL</sequence>